<dbReference type="InterPro" id="IPR002048">
    <property type="entry name" value="EF_hand_dom"/>
</dbReference>
<dbReference type="CDD" id="cd16123">
    <property type="entry name" value="RA_RASSF7_like"/>
    <property type="match status" value="1"/>
</dbReference>
<gene>
    <name evidence="4" type="ORF">ABEB36_013876</name>
</gene>
<name>A0ABD1E5I6_HYPHA</name>
<evidence type="ECO:0000313" key="5">
    <source>
        <dbReference type="Proteomes" id="UP001566132"/>
    </source>
</evidence>
<proteinExistence type="predicted"/>
<keyword evidence="1" id="KW-0175">Coiled coil</keyword>
<evidence type="ECO:0000313" key="4">
    <source>
        <dbReference type="EMBL" id="KAL1489952.1"/>
    </source>
</evidence>
<feature type="region of interest" description="Disordered" evidence="2">
    <location>
        <begin position="223"/>
        <end position="263"/>
    </location>
</feature>
<dbReference type="AlphaFoldDB" id="A0ABD1E5I6"/>
<protein>
    <recommendedName>
        <fullName evidence="3">EF-hand domain-containing protein</fullName>
    </recommendedName>
</protein>
<dbReference type="InterPro" id="IPR029071">
    <property type="entry name" value="Ubiquitin-like_domsf"/>
</dbReference>
<dbReference type="PANTHER" id="PTHR15286:SF1">
    <property type="entry name" value="FI07216P"/>
    <property type="match status" value="1"/>
</dbReference>
<dbReference type="InterPro" id="IPR048942">
    <property type="entry name" value="ASPP2-like_RA"/>
</dbReference>
<dbReference type="EMBL" id="JBDJPC010000011">
    <property type="protein sequence ID" value="KAL1489952.1"/>
    <property type="molecule type" value="Genomic_DNA"/>
</dbReference>
<dbReference type="Proteomes" id="UP001566132">
    <property type="component" value="Unassembled WGS sequence"/>
</dbReference>
<organism evidence="4 5">
    <name type="scientific">Hypothenemus hampei</name>
    <name type="common">Coffee berry borer</name>
    <dbReference type="NCBI Taxonomy" id="57062"/>
    <lineage>
        <taxon>Eukaryota</taxon>
        <taxon>Metazoa</taxon>
        <taxon>Ecdysozoa</taxon>
        <taxon>Arthropoda</taxon>
        <taxon>Hexapoda</taxon>
        <taxon>Insecta</taxon>
        <taxon>Pterygota</taxon>
        <taxon>Neoptera</taxon>
        <taxon>Endopterygota</taxon>
        <taxon>Coleoptera</taxon>
        <taxon>Polyphaga</taxon>
        <taxon>Cucujiformia</taxon>
        <taxon>Curculionidae</taxon>
        <taxon>Scolytinae</taxon>
        <taxon>Hypothenemus</taxon>
    </lineage>
</organism>
<feature type="coiled-coil region" evidence="1">
    <location>
        <begin position="286"/>
        <end position="323"/>
    </location>
</feature>
<evidence type="ECO:0000256" key="2">
    <source>
        <dbReference type="SAM" id="MobiDB-lite"/>
    </source>
</evidence>
<feature type="compositionally biased region" description="Basic and acidic residues" evidence="2">
    <location>
        <begin position="1"/>
        <end position="14"/>
    </location>
</feature>
<evidence type="ECO:0000259" key="3">
    <source>
        <dbReference type="PROSITE" id="PS50222"/>
    </source>
</evidence>
<comment type="caution">
    <text evidence="4">The sequence shown here is derived from an EMBL/GenBank/DDBJ whole genome shotgun (WGS) entry which is preliminary data.</text>
</comment>
<dbReference type="InterPro" id="IPR033593">
    <property type="entry name" value="N-RASSF"/>
</dbReference>
<dbReference type="Gene3D" id="3.10.20.90">
    <property type="entry name" value="Phosphatidylinositol 3-kinase Catalytic Subunit, Chain A, domain 1"/>
    <property type="match status" value="1"/>
</dbReference>
<feature type="compositionally biased region" description="Polar residues" evidence="2">
    <location>
        <begin position="242"/>
        <end position="263"/>
    </location>
</feature>
<feature type="region of interest" description="Disordered" evidence="2">
    <location>
        <begin position="1"/>
        <end position="25"/>
    </location>
</feature>
<reference evidence="4 5" key="1">
    <citation type="submission" date="2024-05" db="EMBL/GenBank/DDBJ databases">
        <title>Genetic variation in Jamaican populations of the coffee berry borer (Hypothenemus hampei).</title>
        <authorList>
            <person name="Errbii M."/>
            <person name="Myrie A."/>
        </authorList>
    </citation>
    <scope>NUCLEOTIDE SEQUENCE [LARGE SCALE GENOMIC DNA]</scope>
    <source>
        <strain evidence="4">JA-Hopewell-2020-01-JO</strain>
        <tissue evidence="4">Whole body</tissue>
    </source>
</reference>
<evidence type="ECO:0000256" key="1">
    <source>
        <dbReference type="SAM" id="Coils"/>
    </source>
</evidence>
<feature type="domain" description="EF-hand" evidence="3">
    <location>
        <begin position="308"/>
        <end position="343"/>
    </location>
</feature>
<dbReference type="Pfam" id="PF21801">
    <property type="entry name" value="ASPP2-like_RA"/>
    <property type="match status" value="1"/>
</dbReference>
<keyword evidence="5" id="KW-1185">Reference proteome</keyword>
<dbReference type="PROSITE" id="PS50222">
    <property type="entry name" value="EF_HAND_2"/>
    <property type="match status" value="1"/>
</dbReference>
<dbReference type="PANTHER" id="PTHR15286">
    <property type="entry name" value="RAS-ASSOCIATING DOMAIN CONTAINING PROTEIN"/>
    <property type="match status" value="1"/>
</dbReference>
<accession>A0ABD1E5I6</accession>
<dbReference type="SUPFAM" id="SSF54236">
    <property type="entry name" value="Ubiquitin-like"/>
    <property type="match status" value="1"/>
</dbReference>
<dbReference type="PROSITE" id="PS00018">
    <property type="entry name" value="EF_HAND_1"/>
    <property type="match status" value="1"/>
</dbReference>
<sequence>MWLSDHSRMSRGPDMEESDLDSTCSSGEEIPIWVRGEQRWVSGITEETTCLDVVDVLCKDEEKRGRHMGFSDQYQITERWRGVEQSLEPYSKILDIWNTWGSAQKEVKISLRRVKSERSSNRRTKCRSDASIQSDRSIWKTVHPKRFQVLNDKGLGSSSTDELLKLVLVQGEVIRKQLKKLRHSEHQIGYLEDKTHRARVRKHGSNYLLETYLKGLSEAVQPDNCGLDKNSDSGVMTEGDSEQSNLKDNNKNVETTSDRFSQSSEELFNQNIKDDDTSSTVSESTLKEQSDLLEKIIKLNKNLLKQEEALTKLNSDMKKYDRNREGFVCNEELSKLRKEMVKSSCEMQHNEVVLEETLEVLEKRRKDLEFLHRALTSEDQEYEMLQALLYTGGRRFKEIGGGYKNIYHRTKEMLDTLV</sequence>
<dbReference type="InterPro" id="IPR018247">
    <property type="entry name" value="EF_Hand_1_Ca_BS"/>
</dbReference>